<protein>
    <submittedName>
        <fullName evidence="2">Uncharacterized protein</fullName>
    </submittedName>
</protein>
<dbReference type="EMBL" id="BAABEP010000063">
    <property type="protein sequence ID" value="GAA3754400.1"/>
    <property type="molecule type" value="Genomic_DNA"/>
</dbReference>
<reference evidence="3" key="1">
    <citation type="journal article" date="2019" name="Int. J. Syst. Evol. Microbiol.">
        <title>The Global Catalogue of Microorganisms (GCM) 10K type strain sequencing project: providing services to taxonomists for standard genome sequencing and annotation.</title>
        <authorList>
            <consortium name="The Broad Institute Genomics Platform"/>
            <consortium name="The Broad Institute Genome Sequencing Center for Infectious Disease"/>
            <person name="Wu L."/>
            <person name="Ma J."/>
        </authorList>
    </citation>
    <scope>NUCLEOTIDE SEQUENCE [LARGE SCALE GENOMIC DNA]</scope>
    <source>
        <strain evidence="3">JCM 30846</strain>
    </source>
</reference>
<evidence type="ECO:0000256" key="1">
    <source>
        <dbReference type="SAM" id="Phobius"/>
    </source>
</evidence>
<feature type="transmembrane region" description="Helical" evidence="1">
    <location>
        <begin position="6"/>
        <end position="24"/>
    </location>
</feature>
<accession>A0ABP7G8U8</accession>
<gene>
    <name evidence="2" type="ORF">GCM10023082_57330</name>
</gene>
<dbReference type="RefSeq" id="WP_345653693.1">
    <property type="nucleotide sequence ID" value="NZ_BAABEP010000063.1"/>
</dbReference>
<keyword evidence="1" id="KW-0472">Membrane</keyword>
<sequence length="254" mass="28083">MDVVSWVSAGGALAGAAVTAVLGYRQEQRLRTMGQRSLMDAYGASLAWAAYDLRTRVFNILRGYAVDRAPGGHAGHLAAFLLGGTPQEAEYARRSTLFVLAEYLGWVEILRRDVQFLDLGSSAVHRSVMAQISTVGHALSRIGPHGNELRLFRAEQRAVGELMVHPDGEPPRRRCLGFAEFCGRLDRDEEFRGWFGRLLDDVDALAADTGPAVARLTEVQHQRVAPLDLLDPRAERFPRFREVFDRCRAPGPSA</sequence>
<organism evidence="2 3">
    <name type="scientific">Streptomyces tremellae</name>
    <dbReference type="NCBI Taxonomy" id="1124239"/>
    <lineage>
        <taxon>Bacteria</taxon>
        <taxon>Bacillati</taxon>
        <taxon>Actinomycetota</taxon>
        <taxon>Actinomycetes</taxon>
        <taxon>Kitasatosporales</taxon>
        <taxon>Streptomycetaceae</taxon>
        <taxon>Streptomyces</taxon>
    </lineage>
</organism>
<dbReference type="Proteomes" id="UP001499884">
    <property type="component" value="Unassembled WGS sequence"/>
</dbReference>
<comment type="caution">
    <text evidence="2">The sequence shown here is derived from an EMBL/GenBank/DDBJ whole genome shotgun (WGS) entry which is preliminary data.</text>
</comment>
<evidence type="ECO:0000313" key="3">
    <source>
        <dbReference type="Proteomes" id="UP001499884"/>
    </source>
</evidence>
<name>A0ABP7G8U8_9ACTN</name>
<keyword evidence="1" id="KW-1133">Transmembrane helix</keyword>
<keyword evidence="3" id="KW-1185">Reference proteome</keyword>
<keyword evidence="1" id="KW-0812">Transmembrane</keyword>
<proteinExistence type="predicted"/>
<evidence type="ECO:0000313" key="2">
    <source>
        <dbReference type="EMBL" id="GAA3754400.1"/>
    </source>
</evidence>